<dbReference type="EMBL" id="UGOW01000001">
    <property type="protein sequence ID" value="STY18115.1"/>
    <property type="molecule type" value="Genomic_DNA"/>
</dbReference>
<evidence type="ECO:0000313" key="3">
    <source>
        <dbReference type="Proteomes" id="UP000054639"/>
    </source>
</evidence>
<dbReference type="EMBL" id="LNYR01000048">
    <property type="protein sequence ID" value="KTD43236.1"/>
    <property type="molecule type" value="Genomic_DNA"/>
</dbReference>
<gene>
    <name evidence="1" type="ORF">Lqua_3137</name>
    <name evidence="2" type="ORF">NCTC12376_01931</name>
</gene>
<evidence type="ECO:0000313" key="4">
    <source>
        <dbReference type="Proteomes" id="UP000254230"/>
    </source>
</evidence>
<evidence type="ECO:0000313" key="1">
    <source>
        <dbReference type="EMBL" id="KTD43236.1"/>
    </source>
</evidence>
<keyword evidence="2" id="KW-0812">Transmembrane</keyword>
<dbReference type="STRING" id="45072.Lqua_3137"/>
<proteinExistence type="predicted"/>
<dbReference type="Gene3D" id="2.130.10.10">
    <property type="entry name" value="YVTN repeat-like/Quinoprotein amine dehydrogenase"/>
    <property type="match status" value="2"/>
</dbReference>
<dbReference type="InterPro" id="IPR015943">
    <property type="entry name" value="WD40/YVTN_repeat-like_dom_sf"/>
</dbReference>
<protein>
    <submittedName>
        <fullName evidence="2">Transmembrane protein (Fibronectin III domain and Gp5 C-terminal repeat)</fullName>
    </submittedName>
</protein>
<sequence length="570" mass="58573">MQGLRLVLFNFIFLLTSNGYTATPLWTFSSPSPAVVSVGAGEVATAEYTVTNQSNKPKHLFLVAQPGLSASNCALTNKGSTCRLTISINGNLIPAAGINTGPVLCDQLNPNQCYQPALTNQLNIKRTSNVPTSKVTINVNPTSLTFFAGTPSSPATLTNQSLNIDLKNLQILLPAGLTLDPGSTCTPGGNLPAASSCTLIFTAMTELGTVNVAIQGDNSNSLNLPINVNSIPRRVAVGRSSSNTLISYYSLDAGQSWMASTVQPQGSGQLSSVSCNSTGLNCVAAGGVSNNAVSFRTADGGKTWSTSSMSDVPPGTTASAFNKVFCDANTGLQCVAVGTYQLGSTLPLVNISSNGGQTWSLANTRPSFNSALLALSCDSTASRCTSGGSAGMFYSLNGGVDWNTANSFPATAIVRDIQCDSAIPMNCTAVGQTAASAAFASYTSDNGDTWIQSTINPALALVRLSSVSCSTNLSKCIAMQGATFSLVINILKSTDQGQVWNQIGTMPVAVSSIFNDVFCDGNGQNCTAVGGIGAGVSAGVTYYSLDGETNWTASNLPAGSTVLIGVSGQR</sequence>
<dbReference type="Proteomes" id="UP000054639">
    <property type="component" value="Unassembled WGS sequence"/>
</dbReference>
<keyword evidence="2" id="KW-0472">Membrane</keyword>
<organism evidence="2 4">
    <name type="scientific">Legionella quateirensis</name>
    <dbReference type="NCBI Taxonomy" id="45072"/>
    <lineage>
        <taxon>Bacteria</taxon>
        <taxon>Pseudomonadati</taxon>
        <taxon>Pseudomonadota</taxon>
        <taxon>Gammaproteobacteria</taxon>
        <taxon>Legionellales</taxon>
        <taxon>Legionellaceae</taxon>
        <taxon>Legionella</taxon>
    </lineage>
</organism>
<evidence type="ECO:0000313" key="2">
    <source>
        <dbReference type="EMBL" id="STY18115.1"/>
    </source>
</evidence>
<reference evidence="2 4" key="2">
    <citation type="submission" date="2018-06" db="EMBL/GenBank/DDBJ databases">
        <authorList>
            <consortium name="Pathogen Informatics"/>
            <person name="Doyle S."/>
        </authorList>
    </citation>
    <scope>NUCLEOTIDE SEQUENCE [LARGE SCALE GENOMIC DNA]</scope>
    <source>
        <strain evidence="2 4">NCTC12376</strain>
    </source>
</reference>
<accession>A0A378KU55</accession>
<dbReference type="Proteomes" id="UP000254230">
    <property type="component" value="Unassembled WGS sequence"/>
</dbReference>
<dbReference type="SUPFAM" id="SSF110296">
    <property type="entry name" value="Oligoxyloglucan reducing end-specific cellobiohydrolase"/>
    <property type="match status" value="1"/>
</dbReference>
<name>A0A378KU55_9GAMM</name>
<dbReference type="OrthoDB" id="5644725at2"/>
<dbReference type="AlphaFoldDB" id="A0A378KU55"/>
<keyword evidence="3" id="KW-1185">Reference proteome</keyword>
<dbReference type="RefSeq" id="WP_058475261.1">
    <property type="nucleotide sequence ID" value="NZ_CAAAIL010000010.1"/>
</dbReference>
<reference evidence="1 3" key="1">
    <citation type="submission" date="2015-11" db="EMBL/GenBank/DDBJ databases">
        <title>Genomic analysis of 38 Legionella species identifies large and diverse effector repertoires.</title>
        <authorList>
            <person name="Burstein D."/>
            <person name="Amaro F."/>
            <person name="Zusman T."/>
            <person name="Lifshitz Z."/>
            <person name="Cohen O."/>
            <person name="Gilbert J.A."/>
            <person name="Pupko T."/>
            <person name="Shuman H.A."/>
            <person name="Segal G."/>
        </authorList>
    </citation>
    <scope>NUCLEOTIDE SEQUENCE [LARGE SCALE GENOMIC DNA]</scope>
    <source>
        <strain evidence="1 3">ATCC 49507</strain>
    </source>
</reference>